<accession>A0ABS3L8L9</accession>
<reference evidence="2 3" key="1">
    <citation type="submission" date="2021-03" db="EMBL/GenBank/DDBJ databases">
        <title>Enterococcal diversity collection.</title>
        <authorList>
            <person name="Gilmore M.S."/>
            <person name="Schwartzman J."/>
            <person name="Van Tyne D."/>
            <person name="Martin M."/>
            <person name="Earl A.M."/>
            <person name="Manson A.L."/>
            <person name="Straub T."/>
            <person name="Salamzade R."/>
            <person name="Saavedra J."/>
            <person name="Lebreton F."/>
            <person name="Prichula J."/>
            <person name="Schaufler K."/>
            <person name="Gaca A."/>
            <person name="Sgardioli B."/>
            <person name="Wagenaar J."/>
            <person name="Strong T."/>
        </authorList>
    </citation>
    <scope>NUCLEOTIDE SEQUENCE [LARGE SCALE GENOMIC DNA]</scope>
    <source>
        <strain evidence="2 3">669A</strain>
    </source>
</reference>
<evidence type="ECO:0000313" key="2">
    <source>
        <dbReference type="EMBL" id="MBO1305418.1"/>
    </source>
</evidence>
<evidence type="ECO:0008006" key="4">
    <source>
        <dbReference type="Google" id="ProtNLM"/>
    </source>
</evidence>
<feature type="signal peptide" evidence="1">
    <location>
        <begin position="1"/>
        <end position="19"/>
    </location>
</feature>
<dbReference type="Proteomes" id="UP000664601">
    <property type="component" value="Unassembled WGS sequence"/>
</dbReference>
<evidence type="ECO:0000256" key="1">
    <source>
        <dbReference type="SAM" id="SignalP"/>
    </source>
</evidence>
<dbReference type="EMBL" id="JAFREM010000007">
    <property type="protein sequence ID" value="MBO1305418.1"/>
    <property type="molecule type" value="Genomic_DNA"/>
</dbReference>
<dbReference type="RefSeq" id="WP_207672362.1">
    <property type="nucleotide sequence ID" value="NZ_JAFREM010000007.1"/>
</dbReference>
<keyword evidence="1" id="KW-0732">Signal</keyword>
<protein>
    <recommendedName>
        <fullName evidence="4">Lipoprotein</fullName>
    </recommendedName>
</protein>
<feature type="chain" id="PRO_5046663498" description="Lipoprotein" evidence="1">
    <location>
        <begin position="20"/>
        <end position="209"/>
    </location>
</feature>
<gene>
    <name evidence="2" type="ORF">JZO70_04560</name>
</gene>
<keyword evidence="3" id="KW-1185">Reference proteome</keyword>
<proteinExistence type="predicted"/>
<comment type="caution">
    <text evidence="2">The sequence shown here is derived from an EMBL/GenBank/DDBJ whole genome shotgun (WGS) entry which is preliminary data.</text>
</comment>
<sequence>MKKLLKLGLVLSCSLLLGACDGDNEGTKDSSTDATETSQVKEEDLLVNHEKYSKLATNNGAKEAEVVAQKDYPVSWSDNTWSGVTVSIDEVSVLKLDNYENFSGKKFPGFIVAHYTINNAERDLSLFPELGTIETNTEVKESGLYEFDHFADNLTPGSQVEGYAAYPLTELDSVKDINQVRIRFSGKYTTEDTSDTNANHIYDLTLELK</sequence>
<name>A0ABS3L8L9_9ENTE</name>
<evidence type="ECO:0000313" key="3">
    <source>
        <dbReference type="Proteomes" id="UP000664601"/>
    </source>
</evidence>
<organism evidence="2 3">
    <name type="scientific">Candidatus Enterococcus moelleringii</name>
    <dbReference type="NCBI Taxonomy" id="2815325"/>
    <lineage>
        <taxon>Bacteria</taxon>
        <taxon>Bacillati</taxon>
        <taxon>Bacillota</taxon>
        <taxon>Bacilli</taxon>
        <taxon>Lactobacillales</taxon>
        <taxon>Enterococcaceae</taxon>
        <taxon>Enterococcus</taxon>
    </lineage>
</organism>
<dbReference type="PROSITE" id="PS51257">
    <property type="entry name" value="PROKAR_LIPOPROTEIN"/>
    <property type="match status" value="1"/>
</dbReference>